<dbReference type="Proteomes" id="UP000316426">
    <property type="component" value="Chromosome"/>
</dbReference>
<evidence type="ECO:0000313" key="1">
    <source>
        <dbReference type="EMBL" id="QDV73806.1"/>
    </source>
</evidence>
<evidence type="ECO:0000313" key="2">
    <source>
        <dbReference type="Proteomes" id="UP000316426"/>
    </source>
</evidence>
<sequence>MAKRESELDDSIKLQIPVTRELADELQRWATALHLTQAELAKTLLSFALDDLDNIGRWLALRVSRKRVKGIKRGWLQRGGGEEVRLQVPIPASLKSRLDSTADDLNHTPVRMAALLIDFALADEAWAMSLLSTKFGQMFLSLFGRKPKAYESAEMPPKK</sequence>
<organism evidence="1 2">
    <name type="scientific">Botrimarina mediterranea</name>
    <dbReference type="NCBI Taxonomy" id="2528022"/>
    <lineage>
        <taxon>Bacteria</taxon>
        <taxon>Pseudomonadati</taxon>
        <taxon>Planctomycetota</taxon>
        <taxon>Planctomycetia</taxon>
        <taxon>Pirellulales</taxon>
        <taxon>Lacipirellulaceae</taxon>
        <taxon>Botrimarina</taxon>
    </lineage>
</organism>
<proteinExistence type="predicted"/>
<name>A0A518K7Q0_9BACT</name>
<dbReference type="EMBL" id="CP036349">
    <property type="protein sequence ID" value="QDV73806.1"/>
    <property type="molecule type" value="Genomic_DNA"/>
</dbReference>
<accession>A0A518K7Q0</accession>
<dbReference type="RefSeq" id="WP_145111423.1">
    <property type="nucleotide sequence ID" value="NZ_CP036349.1"/>
</dbReference>
<dbReference type="AlphaFoldDB" id="A0A518K7Q0"/>
<keyword evidence="2" id="KW-1185">Reference proteome</keyword>
<dbReference type="KEGG" id="bmei:Spa11_20050"/>
<gene>
    <name evidence="1" type="ORF">Spa11_20050</name>
</gene>
<reference evidence="1 2" key="1">
    <citation type="submission" date="2019-02" db="EMBL/GenBank/DDBJ databases">
        <title>Deep-cultivation of Planctomycetes and their phenomic and genomic characterization uncovers novel biology.</title>
        <authorList>
            <person name="Wiegand S."/>
            <person name="Jogler M."/>
            <person name="Boedeker C."/>
            <person name="Pinto D."/>
            <person name="Vollmers J."/>
            <person name="Rivas-Marin E."/>
            <person name="Kohn T."/>
            <person name="Peeters S.H."/>
            <person name="Heuer A."/>
            <person name="Rast P."/>
            <person name="Oberbeckmann S."/>
            <person name="Bunk B."/>
            <person name="Jeske O."/>
            <person name="Meyerdierks A."/>
            <person name="Storesund J.E."/>
            <person name="Kallscheuer N."/>
            <person name="Luecker S."/>
            <person name="Lage O.M."/>
            <person name="Pohl T."/>
            <person name="Merkel B.J."/>
            <person name="Hornburger P."/>
            <person name="Mueller R.-W."/>
            <person name="Bruemmer F."/>
            <person name="Labrenz M."/>
            <person name="Spormann A.M."/>
            <person name="Op den Camp H."/>
            <person name="Overmann J."/>
            <person name="Amann R."/>
            <person name="Jetten M.S.M."/>
            <person name="Mascher T."/>
            <person name="Medema M.H."/>
            <person name="Devos D.P."/>
            <person name="Kaster A.-K."/>
            <person name="Ovreas L."/>
            <person name="Rohde M."/>
            <person name="Galperin M.Y."/>
            <person name="Jogler C."/>
        </authorList>
    </citation>
    <scope>NUCLEOTIDE SEQUENCE [LARGE SCALE GENOMIC DNA]</scope>
    <source>
        <strain evidence="1 2">Spa11</strain>
    </source>
</reference>
<protein>
    <submittedName>
        <fullName evidence="1">Uncharacterized protein</fullName>
    </submittedName>
</protein>